<dbReference type="AlphaFoldDB" id="A0A1G9BCW4"/>
<keyword evidence="3 8" id="KW-0597">Phosphoprotein</keyword>
<keyword evidence="6 9" id="KW-0238">DNA-binding</keyword>
<sequence>MSKLLLIDDDVELANMLKEFLTQEGFGVTTAHDGVTGEQYVLAGKFDLVVLDVMMPGQDGMQTLRNIRQHSDIPVLMLTAKDDNEGRIEGLEGGADDYVQKPCLPRELVARIRAILRRQNNDAPQGNDIVVGQLIVSSERRKVFWGDQPIVFTSTEFSLVEILAKHAGTIVSKEDLSIKALGRPLVKYDRSIDVHLSSIRQKISEASGGVNVIQTIYRVGYQLVRE</sequence>
<dbReference type="Gene3D" id="1.10.10.10">
    <property type="entry name" value="Winged helix-like DNA-binding domain superfamily/Winged helix DNA-binding domain"/>
    <property type="match status" value="1"/>
</dbReference>
<dbReference type="GO" id="GO:0006355">
    <property type="term" value="P:regulation of DNA-templated transcription"/>
    <property type="evidence" value="ECO:0007669"/>
    <property type="project" value="InterPro"/>
</dbReference>
<comment type="subcellular location">
    <subcellularLocation>
        <location evidence="1">Cytoplasm</location>
    </subcellularLocation>
</comment>
<name>A0A1G9BCW4_9PROT</name>
<dbReference type="PANTHER" id="PTHR48111:SF39">
    <property type="entry name" value="TRANSCRIPTIONAL REGULATORY PROTEIN CPXR"/>
    <property type="match status" value="1"/>
</dbReference>
<evidence type="ECO:0000256" key="4">
    <source>
        <dbReference type="ARBA" id="ARBA00023012"/>
    </source>
</evidence>
<dbReference type="EMBL" id="FNFX01000002">
    <property type="protein sequence ID" value="SDK37406.1"/>
    <property type="molecule type" value="Genomic_DNA"/>
</dbReference>
<dbReference type="PROSITE" id="PS51755">
    <property type="entry name" value="OMPR_PHOB"/>
    <property type="match status" value="1"/>
</dbReference>
<dbReference type="InterPro" id="IPR011006">
    <property type="entry name" value="CheY-like_superfamily"/>
</dbReference>
<dbReference type="Gene3D" id="3.40.50.2300">
    <property type="match status" value="1"/>
</dbReference>
<dbReference type="Proteomes" id="UP000198629">
    <property type="component" value="Unassembled WGS sequence"/>
</dbReference>
<keyword evidence="13" id="KW-1185">Reference proteome</keyword>
<dbReference type="GO" id="GO:0032993">
    <property type="term" value="C:protein-DNA complex"/>
    <property type="evidence" value="ECO:0007669"/>
    <property type="project" value="TreeGrafter"/>
</dbReference>
<dbReference type="FunFam" id="3.40.50.2300:FF:000001">
    <property type="entry name" value="DNA-binding response regulator PhoB"/>
    <property type="match status" value="1"/>
</dbReference>
<keyword evidence="4" id="KW-0902">Two-component regulatory system</keyword>
<dbReference type="Gene3D" id="6.10.250.690">
    <property type="match status" value="1"/>
</dbReference>
<keyword evidence="2" id="KW-0963">Cytoplasm</keyword>
<dbReference type="Pfam" id="PF00486">
    <property type="entry name" value="Trans_reg_C"/>
    <property type="match status" value="1"/>
</dbReference>
<evidence type="ECO:0000256" key="7">
    <source>
        <dbReference type="ARBA" id="ARBA00023163"/>
    </source>
</evidence>
<dbReference type="CDD" id="cd00383">
    <property type="entry name" value="trans_reg_C"/>
    <property type="match status" value="1"/>
</dbReference>
<dbReference type="GO" id="GO:0005829">
    <property type="term" value="C:cytosol"/>
    <property type="evidence" value="ECO:0007669"/>
    <property type="project" value="TreeGrafter"/>
</dbReference>
<organism evidence="12 13">
    <name type="scientific">Methylophilus rhizosphaerae</name>
    <dbReference type="NCBI Taxonomy" id="492660"/>
    <lineage>
        <taxon>Bacteria</taxon>
        <taxon>Pseudomonadati</taxon>
        <taxon>Pseudomonadota</taxon>
        <taxon>Betaproteobacteria</taxon>
        <taxon>Nitrosomonadales</taxon>
        <taxon>Methylophilaceae</taxon>
        <taxon>Methylophilus</taxon>
    </lineage>
</organism>
<evidence type="ECO:0000256" key="3">
    <source>
        <dbReference type="ARBA" id="ARBA00022553"/>
    </source>
</evidence>
<dbReference type="InterPro" id="IPR039420">
    <property type="entry name" value="WalR-like"/>
</dbReference>
<dbReference type="SMART" id="SM00862">
    <property type="entry name" value="Trans_reg_C"/>
    <property type="match status" value="1"/>
</dbReference>
<evidence type="ECO:0000256" key="8">
    <source>
        <dbReference type="PROSITE-ProRule" id="PRU00169"/>
    </source>
</evidence>
<gene>
    <name evidence="12" type="ORF">SAMN05192566_1116</name>
</gene>
<dbReference type="STRING" id="492660.SAMN05192566_1116"/>
<evidence type="ECO:0000313" key="13">
    <source>
        <dbReference type="Proteomes" id="UP000198629"/>
    </source>
</evidence>
<dbReference type="PANTHER" id="PTHR48111">
    <property type="entry name" value="REGULATOR OF RPOS"/>
    <property type="match status" value="1"/>
</dbReference>
<dbReference type="InterPro" id="IPR001789">
    <property type="entry name" value="Sig_transdc_resp-reg_receiver"/>
</dbReference>
<proteinExistence type="predicted"/>
<dbReference type="PROSITE" id="PS50110">
    <property type="entry name" value="RESPONSE_REGULATORY"/>
    <property type="match status" value="1"/>
</dbReference>
<feature type="DNA-binding region" description="OmpR/PhoB-type" evidence="9">
    <location>
        <begin position="126"/>
        <end position="225"/>
    </location>
</feature>
<evidence type="ECO:0000313" key="12">
    <source>
        <dbReference type="EMBL" id="SDK37406.1"/>
    </source>
</evidence>
<dbReference type="GO" id="GO:0000156">
    <property type="term" value="F:phosphorelay response regulator activity"/>
    <property type="evidence" value="ECO:0007669"/>
    <property type="project" value="TreeGrafter"/>
</dbReference>
<protein>
    <submittedName>
        <fullName evidence="12">Two-component system, OmpR family, response regulator CpxR</fullName>
    </submittedName>
</protein>
<evidence type="ECO:0000256" key="9">
    <source>
        <dbReference type="PROSITE-ProRule" id="PRU01091"/>
    </source>
</evidence>
<feature type="domain" description="OmpR/PhoB-type" evidence="11">
    <location>
        <begin position="126"/>
        <end position="225"/>
    </location>
</feature>
<evidence type="ECO:0000259" key="11">
    <source>
        <dbReference type="PROSITE" id="PS51755"/>
    </source>
</evidence>
<evidence type="ECO:0000259" key="10">
    <source>
        <dbReference type="PROSITE" id="PS50110"/>
    </source>
</evidence>
<feature type="domain" description="Response regulatory" evidence="10">
    <location>
        <begin position="3"/>
        <end position="116"/>
    </location>
</feature>
<keyword evidence="5" id="KW-0805">Transcription regulation</keyword>
<dbReference type="SMART" id="SM00448">
    <property type="entry name" value="REC"/>
    <property type="match status" value="1"/>
</dbReference>
<dbReference type="OrthoDB" id="8544854at2"/>
<dbReference type="InterPro" id="IPR036388">
    <property type="entry name" value="WH-like_DNA-bd_sf"/>
</dbReference>
<evidence type="ECO:0000256" key="5">
    <source>
        <dbReference type="ARBA" id="ARBA00023015"/>
    </source>
</evidence>
<feature type="modified residue" description="4-aspartylphosphate" evidence="8">
    <location>
        <position position="52"/>
    </location>
</feature>
<keyword evidence="7" id="KW-0804">Transcription</keyword>
<dbReference type="Pfam" id="PF00072">
    <property type="entry name" value="Response_reg"/>
    <property type="match status" value="1"/>
</dbReference>
<reference evidence="13" key="1">
    <citation type="submission" date="2016-10" db="EMBL/GenBank/DDBJ databases">
        <authorList>
            <person name="Varghese N."/>
            <person name="Submissions S."/>
        </authorList>
    </citation>
    <scope>NUCLEOTIDE SEQUENCE [LARGE SCALE GENOMIC DNA]</scope>
    <source>
        <strain evidence="13">CBMB127</strain>
    </source>
</reference>
<dbReference type="GO" id="GO:0000976">
    <property type="term" value="F:transcription cis-regulatory region binding"/>
    <property type="evidence" value="ECO:0007669"/>
    <property type="project" value="TreeGrafter"/>
</dbReference>
<dbReference type="InterPro" id="IPR001867">
    <property type="entry name" value="OmpR/PhoB-type_DNA-bd"/>
</dbReference>
<evidence type="ECO:0000256" key="2">
    <source>
        <dbReference type="ARBA" id="ARBA00022490"/>
    </source>
</evidence>
<dbReference type="RefSeq" id="WP_091471150.1">
    <property type="nucleotide sequence ID" value="NZ_FNFX01000002.1"/>
</dbReference>
<dbReference type="SUPFAM" id="SSF52172">
    <property type="entry name" value="CheY-like"/>
    <property type="match status" value="1"/>
</dbReference>
<accession>A0A1G9BCW4</accession>
<evidence type="ECO:0000256" key="1">
    <source>
        <dbReference type="ARBA" id="ARBA00004496"/>
    </source>
</evidence>
<evidence type="ECO:0000256" key="6">
    <source>
        <dbReference type="ARBA" id="ARBA00023125"/>
    </source>
</evidence>